<protein>
    <submittedName>
        <fullName evidence="2">Uncharacterized protein</fullName>
    </submittedName>
</protein>
<evidence type="ECO:0000256" key="1">
    <source>
        <dbReference type="SAM" id="MobiDB-lite"/>
    </source>
</evidence>
<evidence type="ECO:0000313" key="4">
    <source>
        <dbReference type="Proteomes" id="UP000615613"/>
    </source>
</evidence>
<gene>
    <name evidence="3" type="ORF">HU722_0000845</name>
    <name evidence="2" type="ORF">HU722_25905</name>
</gene>
<feature type="region of interest" description="Disordered" evidence="1">
    <location>
        <begin position="1"/>
        <end position="30"/>
    </location>
</feature>
<accession>A0A8I0CYL9</accession>
<proteinExistence type="predicted"/>
<dbReference type="EMBL" id="JABWQF010000017">
    <property type="protein sequence ID" value="MBC3294963.1"/>
    <property type="molecule type" value="Genomic_DNA"/>
</dbReference>
<evidence type="ECO:0000313" key="3">
    <source>
        <dbReference type="EMBL" id="QXH84065.1"/>
    </source>
</evidence>
<reference evidence="2" key="1">
    <citation type="journal article" date="2020" name="Microorganisms">
        <title>Reliable Identification of Environmental Pseudomonas Isolates Using the rpoD Gene.</title>
        <authorList>
            <consortium name="The Broad Institute Genome Sequencing Platform"/>
            <person name="Girard L."/>
            <person name="Lood C."/>
            <person name="Rokni-Zadeh H."/>
            <person name="van Noort V."/>
            <person name="Lavigne R."/>
            <person name="De Mot R."/>
        </authorList>
    </citation>
    <scope>NUCLEOTIDE SEQUENCE [LARGE SCALE GENOMIC DNA]</scope>
    <source>
        <strain evidence="2">SWRI145</strain>
    </source>
</reference>
<dbReference type="EMBL" id="CP077084">
    <property type="protein sequence ID" value="QXH84065.1"/>
    <property type="molecule type" value="Genomic_DNA"/>
</dbReference>
<keyword evidence="4" id="KW-1185">Reference proteome</keyword>
<sequence length="1020" mass="113571">MNASEDGLLEPQTEIPSQFGHVQELPDSKSKPLDDRFSEWNLRLLHSFFSEASKGEEVFLRVDKEFLDQIGQDIGGDAGFLDAVRIGHIWANPDGSLAQRIRDLVEQRKGDANNRNYMDPGALDPTYLGLHAPAYLPYLAALIRNDAENPNSYYGGLQADLKLHHTFGPNEMDRVESAWADLQKWTERNAGRFGSFKLRRLGGYHRIGVPRSQSILKPQDIESLAQAFVQAQIRPGQELSKASLSRILDEARATKRIFTAGFQKALDIPDFEQPILAAISTAYSDWDGTLTDKNSSSHYSSTDLKDLKGVGISLVVVQDAPLEISPRWRLPALQDTGKFVLSHNELKWKGCFSGTEGTNCTSSAKQDAEFWRIAEQASENTLQFNVQYLGIEESEPTTLQLLLRRHLLWVLVPAFDSVTGNLELREGDLPGSGQAFLLAPPHSFASLKSYLERVKPDHKLISAAGIPDNWLFVNLVACDSLTLEQRLLPDGEECAHPKPRSIRFVGGRSIRRGYSRMYLPYDLPMIELDAPEDTRITCSQDIIIHETFLPTYANTGEQAQLIPLRRFEIRLPSARSASYVLHATTKNGTQLGQAKLRVAGLGGDFVDIGRPFSLDNLGIPMTSDEGLSGVFLPVIEQSAFKVVGFDLKPVELGAIVKHDAVIIDVRKKFLDSLAQSGSFDYGVARNQLQRLIRTSDAFGDPALILLDLCRRGHLEISRTHKGHIARIHSVKPTFYSLPSTSHGPQIWGVAGTLRISHWENIARAEKAWTTHSLITNAVEFESWRLLIINEFEAKKTLDQIGFQLTQTPCISIANWAGSLKEFTNVTLHNTMESIGSARGSAMRFHAGQGRFTANPCGNTSELWKVQDLDTGMDNLYVLADQGRYAFVRDSRWGVWLALDAFAKWVSIRTGLEDLHPIPITYERNNGTVWLPARIGLPSVLERALVLCAGYAPEVLTLQKQETNGSGNRISLSYTVDGPTVFFANRFYNDMAEGKWLAYRHVPEVVANLIATKLGAVLDIF</sequence>
<organism evidence="2">
    <name type="scientific">Pseudomonas tritici</name>
    <dbReference type="NCBI Taxonomy" id="2745518"/>
    <lineage>
        <taxon>Bacteria</taxon>
        <taxon>Pseudomonadati</taxon>
        <taxon>Pseudomonadota</taxon>
        <taxon>Gammaproteobacteria</taxon>
        <taxon>Pseudomonadales</taxon>
        <taxon>Pseudomonadaceae</taxon>
        <taxon>Pseudomonas</taxon>
    </lineage>
</organism>
<dbReference type="KEGG" id="ptrt:HU722_0000845"/>
<dbReference type="Proteomes" id="UP000615613">
    <property type="component" value="Chromosome"/>
</dbReference>
<reference evidence="3" key="2">
    <citation type="submission" date="2021-06" db="EMBL/GenBank/DDBJ databases">
        <title>Updating the genus Pseudomonas: Description of 43 new species and partition of the Pseudomonas putida group.</title>
        <authorList>
            <person name="Girard L."/>
            <person name="Lood C."/>
            <person name="Vandamme P."/>
            <person name="Rokni-Zadeh H."/>
            <person name="van Noort V."/>
            <person name="Hofte M."/>
            <person name="Lavigne R."/>
            <person name="De Mot R."/>
        </authorList>
    </citation>
    <scope>NUCLEOTIDE SEQUENCE</scope>
    <source>
        <strain evidence="3">SWRI145</strain>
    </source>
</reference>
<dbReference type="RefSeq" id="WP_186753136.1">
    <property type="nucleotide sequence ID" value="NZ_CP077084.1"/>
</dbReference>
<evidence type="ECO:0000313" key="2">
    <source>
        <dbReference type="EMBL" id="MBC3294963.1"/>
    </source>
</evidence>
<dbReference type="AlphaFoldDB" id="A0A8I0CYL9"/>
<name>A0A8I0CYL9_9PSED</name>